<sequence length="284" mass="32446">MEKTEQEETSDIFEECNNMEIIKDENEESLHDLNFQALSATTDEELQDFNNYQSKTNNNHHVVPVGVIICLMTLYLGLTSVQKCLVSCVENTLMTEQEQQQKEDILSYLQKAENLDNSQILERLLEYKDICKDLEVFTKDIKPNEEEKYEEDDVDENHYNEDDTNEVLKVIEVSGVGDVDGSEEEEADEGSNESSSGASGSGDCAKASRRKLKKSKYSIKTTNSKNGFNKYNKSTKAKYQKNHKKELNLNKKNSTAEPIIYLFALVFIYLLLKAASDINQHYKS</sequence>
<feature type="compositionally biased region" description="Low complexity" evidence="1">
    <location>
        <begin position="192"/>
        <end position="205"/>
    </location>
</feature>
<organism evidence="3 4">
    <name type="scientific">Lucilia cuprina</name>
    <name type="common">Green bottle fly</name>
    <name type="synonym">Australian sheep blowfly</name>
    <dbReference type="NCBI Taxonomy" id="7375"/>
    <lineage>
        <taxon>Eukaryota</taxon>
        <taxon>Metazoa</taxon>
        <taxon>Ecdysozoa</taxon>
        <taxon>Arthropoda</taxon>
        <taxon>Hexapoda</taxon>
        <taxon>Insecta</taxon>
        <taxon>Pterygota</taxon>
        <taxon>Neoptera</taxon>
        <taxon>Endopterygota</taxon>
        <taxon>Diptera</taxon>
        <taxon>Brachycera</taxon>
        <taxon>Muscomorpha</taxon>
        <taxon>Oestroidea</taxon>
        <taxon>Calliphoridae</taxon>
        <taxon>Luciliinae</taxon>
        <taxon>Lucilia</taxon>
    </lineage>
</organism>
<name>A0A0L0BQ23_LUCCU</name>
<gene>
    <name evidence="3" type="ORF">FF38_14535</name>
</gene>
<feature type="compositionally biased region" description="Basic residues" evidence="1">
    <location>
        <begin position="207"/>
        <end position="217"/>
    </location>
</feature>
<feature type="compositionally biased region" description="Acidic residues" evidence="1">
    <location>
        <begin position="180"/>
        <end position="191"/>
    </location>
</feature>
<feature type="compositionally biased region" description="Basic residues" evidence="1">
    <location>
        <begin position="233"/>
        <end position="244"/>
    </location>
</feature>
<keyword evidence="2" id="KW-1133">Transmembrane helix</keyword>
<keyword evidence="4" id="KW-1185">Reference proteome</keyword>
<reference evidence="3 4" key="1">
    <citation type="journal article" date="2015" name="Nat. Commun.">
        <title>Lucilia cuprina genome unlocks parasitic fly biology to underpin future interventions.</title>
        <authorList>
            <person name="Anstead C.A."/>
            <person name="Korhonen P.K."/>
            <person name="Young N.D."/>
            <person name="Hall R.S."/>
            <person name="Jex A.R."/>
            <person name="Murali S.C."/>
            <person name="Hughes D.S."/>
            <person name="Lee S.F."/>
            <person name="Perry T."/>
            <person name="Stroehlein A.J."/>
            <person name="Ansell B.R."/>
            <person name="Breugelmans B."/>
            <person name="Hofmann A."/>
            <person name="Qu J."/>
            <person name="Dugan S."/>
            <person name="Lee S.L."/>
            <person name="Chao H."/>
            <person name="Dinh H."/>
            <person name="Han Y."/>
            <person name="Doddapaneni H.V."/>
            <person name="Worley K.C."/>
            <person name="Muzny D.M."/>
            <person name="Ioannidis P."/>
            <person name="Waterhouse R.M."/>
            <person name="Zdobnov E.M."/>
            <person name="James P.J."/>
            <person name="Bagnall N.H."/>
            <person name="Kotze A.C."/>
            <person name="Gibbs R.A."/>
            <person name="Richards S."/>
            <person name="Batterham P."/>
            <person name="Gasser R.B."/>
        </authorList>
    </citation>
    <scope>NUCLEOTIDE SEQUENCE [LARGE SCALE GENOMIC DNA]</scope>
    <source>
        <strain evidence="3 4">LS</strain>
        <tissue evidence="3">Full body</tissue>
    </source>
</reference>
<feature type="region of interest" description="Disordered" evidence="1">
    <location>
        <begin position="179"/>
        <end position="246"/>
    </location>
</feature>
<feature type="compositionally biased region" description="Polar residues" evidence="1">
    <location>
        <begin position="218"/>
        <end position="232"/>
    </location>
</feature>
<dbReference type="Proteomes" id="UP000037069">
    <property type="component" value="Unassembled WGS sequence"/>
</dbReference>
<evidence type="ECO:0000313" key="3">
    <source>
        <dbReference type="EMBL" id="KNC22185.1"/>
    </source>
</evidence>
<proteinExistence type="predicted"/>
<feature type="non-terminal residue" evidence="3">
    <location>
        <position position="284"/>
    </location>
</feature>
<evidence type="ECO:0000256" key="1">
    <source>
        <dbReference type="SAM" id="MobiDB-lite"/>
    </source>
</evidence>
<comment type="caution">
    <text evidence="3">The sequence shown here is derived from an EMBL/GenBank/DDBJ whole genome shotgun (WGS) entry which is preliminary data.</text>
</comment>
<evidence type="ECO:0000313" key="4">
    <source>
        <dbReference type="Proteomes" id="UP000037069"/>
    </source>
</evidence>
<dbReference type="OrthoDB" id="8009808at2759"/>
<evidence type="ECO:0000256" key="2">
    <source>
        <dbReference type="SAM" id="Phobius"/>
    </source>
</evidence>
<keyword evidence="2" id="KW-0472">Membrane</keyword>
<feature type="transmembrane region" description="Helical" evidence="2">
    <location>
        <begin position="258"/>
        <end position="275"/>
    </location>
</feature>
<accession>A0A0L0BQ23</accession>
<protein>
    <submittedName>
        <fullName evidence="3">Uncharacterized protein</fullName>
    </submittedName>
</protein>
<keyword evidence="2" id="KW-0812">Transmembrane</keyword>
<dbReference type="EMBL" id="JRES01001538">
    <property type="protein sequence ID" value="KNC22185.1"/>
    <property type="molecule type" value="Genomic_DNA"/>
</dbReference>
<dbReference type="AlphaFoldDB" id="A0A0L0BQ23"/>